<proteinExistence type="predicted"/>
<evidence type="ECO:0000259" key="1">
    <source>
        <dbReference type="Pfam" id="PF04296"/>
    </source>
</evidence>
<organism evidence="3 5">
    <name type="scientific">Hydrogenibacillus schlegelii</name>
    <name type="common">Bacillus schlegelii</name>
    <dbReference type="NCBI Taxonomy" id="1484"/>
    <lineage>
        <taxon>Bacteria</taxon>
        <taxon>Bacillati</taxon>
        <taxon>Bacillota</taxon>
        <taxon>Bacilli</taxon>
        <taxon>Bacillales</taxon>
        <taxon>Bacillales Family X. Incertae Sedis</taxon>
        <taxon>Hydrogenibacillus</taxon>
    </lineage>
</organism>
<dbReference type="STRING" id="1484.SA87_00245"/>
<feature type="domain" description="YlxR" evidence="1">
    <location>
        <begin position="9"/>
        <end position="82"/>
    </location>
</feature>
<dbReference type="PANTHER" id="PTHR34215:SF1">
    <property type="entry name" value="YLXR DOMAIN-CONTAINING PROTEIN"/>
    <property type="match status" value="1"/>
</dbReference>
<evidence type="ECO:0000313" key="5">
    <source>
        <dbReference type="Proteomes" id="UP000243024"/>
    </source>
</evidence>
<dbReference type="PANTHER" id="PTHR34215">
    <property type="entry name" value="BLL0784 PROTEIN"/>
    <property type="match status" value="1"/>
</dbReference>
<dbReference type="RefSeq" id="WP_066202399.1">
    <property type="nucleotide sequence ID" value="NZ_CBCSAS010000005.1"/>
</dbReference>
<dbReference type="CDD" id="cd00279">
    <property type="entry name" value="YlxR"/>
    <property type="match status" value="1"/>
</dbReference>
<evidence type="ECO:0000313" key="2">
    <source>
        <dbReference type="EMBL" id="MBT9282867.1"/>
    </source>
</evidence>
<evidence type="ECO:0000313" key="4">
    <source>
        <dbReference type="EMBL" id="PTQ54114.1"/>
    </source>
</evidence>
<dbReference type="Proteomes" id="UP000243024">
    <property type="component" value="Unassembled WGS sequence"/>
</dbReference>
<accession>A0A132NAK9</accession>
<dbReference type="Proteomes" id="UP000244180">
    <property type="component" value="Unassembled WGS sequence"/>
</dbReference>
<reference evidence="2" key="3">
    <citation type="journal article" date="2021" name="Microbiology">
        <title>Metagenomic Analysis of the Microbial Community in the Underground Coal Fire Area (Kemerovo Region, Russia) Revealed Predominance of Thermophilic Members of the Phyla Deinococcus-thermus, Aquificae, and Firmicutes.</title>
        <authorList>
            <person name="Kadnikov V."/>
            <person name="Mardanov A.V."/>
            <person name="Beletsky A.V."/>
            <person name="Karnachuk O.V."/>
            <person name="Ravin N.V."/>
        </authorList>
    </citation>
    <scope>NUCLEOTIDE SEQUENCE</scope>
    <source>
        <strain evidence="2">RBS10-49</strain>
    </source>
</reference>
<dbReference type="InterPro" id="IPR035931">
    <property type="entry name" value="YlxR-like_sf"/>
</dbReference>
<dbReference type="Proteomes" id="UP000748108">
    <property type="component" value="Unassembled WGS sequence"/>
</dbReference>
<sequence length="92" mass="10198">MAPKKIPIRKCVACGAQRPKRELVRIVRTPDGDVRLDPTGRQGGRGAYVCPNAACFETAIKKKLFQRALGVELTPEIVERLREAWGALRLEG</sequence>
<reference evidence="4 6" key="2">
    <citation type="submission" date="2017-08" db="EMBL/GenBank/DDBJ databases">
        <title>Burning lignite coal seam in the remote Altai Mountains harbors a hydrogen-driven thermophilic microbial community.</title>
        <authorList>
            <person name="Kadnikov V.V."/>
            <person name="Mardanov A.V."/>
            <person name="Ivasenko D."/>
            <person name="Beletsky A.V."/>
            <person name="Karnachuk O.V."/>
            <person name="Ravin N.V."/>
        </authorList>
    </citation>
    <scope>NUCLEOTIDE SEQUENCE [LARGE SCALE GENOMIC DNA]</scope>
    <source>
        <strain evidence="4">AL33</strain>
    </source>
</reference>
<keyword evidence="5" id="KW-1185">Reference proteome</keyword>
<name>A0A132NAK9_HYDSH</name>
<gene>
    <name evidence="4" type="ORF">HSCHL_0758</name>
    <name evidence="2" type="ORF">KM312_09540</name>
    <name evidence="3" type="ORF">SA87_00245</name>
</gene>
<dbReference type="NCBIfam" id="NF047356">
    <property type="entry name" value="RNA_bind_RnpM"/>
    <property type="match status" value="1"/>
</dbReference>
<dbReference type="EMBL" id="PEBV01000006">
    <property type="protein sequence ID" value="PTQ54114.1"/>
    <property type="molecule type" value="Genomic_DNA"/>
</dbReference>
<dbReference type="EMBL" id="JAHHQF010000070">
    <property type="protein sequence ID" value="MBT9282867.1"/>
    <property type="molecule type" value="Genomic_DNA"/>
</dbReference>
<evidence type="ECO:0000313" key="6">
    <source>
        <dbReference type="Proteomes" id="UP000244180"/>
    </source>
</evidence>
<dbReference type="InterPro" id="IPR037465">
    <property type="entry name" value="YlxR"/>
</dbReference>
<protein>
    <submittedName>
        <fullName evidence="3">Nucleic acid-binding protein</fullName>
    </submittedName>
    <submittedName>
        <fullName evidence="2">YlxR family protein</fullName>
    </submittedName>
</protein>
<dbReference type="EMBL" id="JXBB01000045">
    <property type="protein sequence ID" value="OAR03666.1"/>
    <property type="molecule type" value="Genomic_DNA"/>
</dbReference>
<dbReference type="Gene3D" id="3.30.1230.10">
    <property type="entry name" value="YlxR-like"/>
    <property type="match status" value="1"/>
</dbReference>
<comment type="caution">
    <text evidence="3">The sequence shown here is derived from an EMBL/GenBank/DDBJ whole genome shotgun (WGS) entry which is preliminary data.</text>
</comment>
<reference evidence="3 5" key="1">
    <citation type="submission" date="2015-09" db="EMBL/GenBank/DDBJ databases">
        <title>Draft genome sequence of Hydrogenibacillus schlegelii DSM 2000.</title>
        <authorList>
            <person name="Hemp J."/>
        </authorList>
    </citation>
    <scope>NUCLEOTIDE SEQUENCE [LARGE SCALE GENOMIC DNA]</scope>
    <source>
        <strain evidence="3 5">MA 48</strain>
    </source>
</reference>
<dbReference type="Pfam" id="PF04296">
    <property type="entry name" value="YlxR"/>
    <property type="match status" value="1"/>
</dbReference>
<dbReference type="SUPFAM" id="SSF64376">
    <property type="entry name" value="YlxR-like"/>
    <property type="match status" value="1"/>
</dbReference>
<dbReference type="OrthoDB" id="9813251at2"/>
<dbReference type="InterPro" id="IPR007393">
    <property type="entry name" value="YlxR_dom"/>
</dbReference>
<evidence type="ECO:0000313" key="3">
    <source>
        <dbReference type="EMBL" id="OAR03666.1"/>
    </source>
</evidence>
<dbReference type="AlphaFoldDB" id="A0A132NAK9"/>